<dbReference type="AlphaFoldDB" id="A0A6P7L438"/>
<protein>
    <submittedName>
        <fullName evidence="5">Plasmalemma vesicle associated protein a</fullName>
    </submittedName>
</protein>
<organism evidence="4 5">
    <name type="scientific">Betta splendens</name>
    <name type="common">Siamese fighting fish</name>
    <dbReference type="NCBI Taxonomy" id="158456"/>
    <lineage>
        <taxon>Eukaryota</taxon>
        <taxon>Metazoa</taxon>
        <taxon>Chordata</taxon>
        <taxon>Craniata</taxon>
        <taxon>Vertebrata</taxon>
        <taxon>Euteleostomi</taxon>
        <taxon>Actinopterygii</taxon>
        <taxon>Neopterygii</taxon>
        <taxon>Teleostei</taxon>
        <taxon>Neoteleostei</taxon>
        <taxon>Acanthomorphata</taxon>
        <taxon>Anabantaria</taxon>
        <taxon>Anabantiformes</taxon>
        <taxon>Anabantoidei</taxon>
        <taxon>Osphronemidae</taxon>
        <taxon>Betta</taxon>
    </lineage>
</organism>
<dbReference type="RefSeq" id="XP_028987914.1">
    <property type="nucleotide sequence ID" value="XM_029132081.3"/>
</dbReference>
<dbReference type="GO" id="GO:0043114">
    <property type="term" value="P:regulation of vascular permeability"/>
    <property type="evidence" value="ECO:0007669"/>
    <property type="project" value="TreeGrafter"/>
</dbReference>
<evidence type="ECO:0000313" key="5">
    <source>
        <dbReference type="RefSeq" id="XP_028987914.1"/>
    </source>
</evidence>
<accession>A0A6P7L438</accession>
<gene>
    <name evidence="5" type="primary">plvapa</name>
</gene>
<evidence type="ECO:0000256" key="2">
    <source>
        <dbReference type="SAM" id="MobiDB-lite"/>
    </source>
</evidence>
<dbReference type="GO" id="GO:0002693">
    <property type="term" value="P:positive regulation of cellular extravasation"/>
    <property type="evidence" value="ECO:0007669"/>
    <property type="project" value="TreeGrafter"/>
</dbReference>
<dbReference type="InParanoid" id="A0A6P7L438"/>
<feature type="compositionally biased region" description="Polar residues" evidence="2">
    <location>
        <begin position="415"/>
        <end position="428"/>
    </location>
</feature>
<evidence type="ECO:0000313" key="4">
    <source>
        <dbReference type="Proteomes" id="UP000515150"/>
    </source>
</evidence>
<dbReference type="OrthoDB" id="8828676at2759"/>
<keyword evidence="3" id="KW-0472">Membrane</keyword>
<dbReference type="GeneID" id="114844598"/>
<feature type="region of interest" description="Disordered" evidence="2">
    <location>
        <begin position="396"/>
        <end position="428"/>
    </location>
</feature>
<dbReference type="InterPro" id="IPR009538">
    <property type="entry name" value="PV-1"/>
</dbReference>
<dbReference type="CTD" id="100136858"/>
<keyword evidence="3" id="KW-0812">Transmembrane</keyword>
<keyword evidence="1" id="KW-0175">Coiled coil</keyword>
<keyword evidence="4" id="KW-1185">Reference proteome</keyword>
<dbReference type="KEGG" id="bspl:114844598"/>
<sequence length="469" mass="53660">MYNSGYSQVNKYSPGPQKKMQYRSKGKSCGYYMRIVFFFSSLIQTLIIVSLVLFLIYGKKDDTASASHVQDLEKSFSQLSIENVALRQQRKNLTNVLNVTLTSKAQVDLQLKKFQEIMKTSILVIQDLQRKNQQCNTELFHCKFQKPGGILPTLPIGCNRVFIEQLNAKLQLVESNFTHTVQRMRIEMDQIVKQRDDVTLETIQLRRDKSILENEVHSYQQKAKDEFSYHLSGVSNVSKAFLQKIDSLFPTHIAFQLTCSKQREHLEQIRTNCTSLSREVEDKLQNYLNIVGNKVTDIQGENRHLKAENWRLYEDYRWCSNNRSGLIQQHKVNLQQLQAKHDEDKERLLIDKRRLSGEIKVLENNITFKCKEVDHLKEQVKTLNLSCMSKTGIFGSTVRGNPPPQVAINPKPSLGSGTSQGVNTSPFDTSRMSGVVGGAVNLTQHLQELQRIINPPGPQKKQDLSTMLG</sequence>
<feature type="coiled-coil region" evidence="1">
    <location>
        <begin position="327"/>
        <end position="379"/>
    </location>
</feature>
<name>A0A6P7L438_BETSP</name>
<dbReference type="Pfam" id="PF06637">
    <property type="entry name" value="PV-1"/>
    <property type="match status" value="1"/>
</dbReference>
<evidence type="ECO:0000256" key="3">
    <source>
        <dbReference type="SAM" id="Phobius"/>
    </source>
</evidence>
<keyword evidence="3" id="KW-1133">Transmembrane helix</keyword>
<proteinExistence type="predicted"/>
<dbReference type="Proteomes" id="UP000515150">
    <property type="component" value="Chromosome 17"/>
</dbReference>
<dbReference type="PANTHER" id="PTHR21687:SF5">
    <property type="entry name" value="PLASMALEMMA VESICLE-ASSOCIATED PROTEIN"/>
    <property type="match status" value="1"/>
</dbReference>
<dbReference type="PANTHER" id="PTHR21687">
    <property type="entry name" value="PLASMALEMMA VESICLE-ASSOCIATED PROTEIN"/>
    <property type="match status" value="1"/>
</dbReference>
<feature type="transmembrane region" description="Helical" evidence="3">
    <location>
        <begin position="31"/>
        <end position="57"/>
    </location>
</feature>
<evidence type="ECO:0000256" key="1">
    <source>
        <dbReference type="SAM" id="Coils"/>
    </source>
</evidence>
<reference evidence="5" key="1">
    <citation type="submission" date="2025-08" db="UniProtKB">
        <authorList>
            <consortium name="RefSeq"/>
        </authorList>
    </citation>
    <scope>IDENTIFICATION</scope>
</reference>